<proteinExistence type="predicted"/>
<name>A0A327M993_9PROT</name>
<gene>
    <name evidence="2" type="ORF">DOO78_06495</name>
</gene>
<dbReference type="RefSeq" id="WP_111468920.1">
    <property type="nucleotide sequence ID" value="NZ_QLIX01000003.1"/>
</dbReference>
<keyword evidence="1" id="KW-0812">Transmembrane</keyword>
<comment type="caution">
    <text evidence="2">The sequence shown here is derived from an EMBL/GenBank/DDBJ whole genome shotgun (WGS) entry which is preliminary data.</text>
</comment>
<evidence type="ECO:0000313" key="3">
    <source>
        <dbReference type="Proteomes" id="UP000249065"/>
    </source>
</evidence>
<sequence length="61" mass="6537">MSASTIFFLVLSVLIAVAGLLAAGMAQDYLHVFGLGLFGFGVLFGYSCVKRHYDALEAARH</sequence>
<dbReference type="EMBL" id="QLIX01000003">
    <property type="protein sequence ID" value="RAI59891.1"/>
    <property type="molecule type" value="Genomic_DNA"/>
</dbReference>
<accession>A0A327M993</accession>
<reference evidence="3" key="1">
    <citation type="submission" date="2018-06" db="EMBL/GenBank/DDBJ databases">
        <authorList>
            <person name="Khan S.A."/>
        </authorList>
    </citation>
    <scope>NUCLEOTIDE SEQUENCE [LARGE SCALE GENOMIC DNA]</scope>
    <source>
        <strain evidence="3">DB-1506</strain>
    </source>
</reference>
<keyword evidence="1" id="KW-0472">Membrane</keyword>
<organism evidence="2 3">
    <name type="scientific">Roseicella frigidaeris</name>
    <dbReference type="NCBI Taxonomy" id="2230885"/>
    <lineage>
        <taxon>Bacteria</taxon>
        <taxon>Pseudomonadati</taxon>
        <taxon>Pseudomonadota</taxon>
        <taxon>Alphaproteobacteria</taxon>
        <taxon>Acetobacterales</taxon>
        <taxon>Roseomonadaceae</taxon>
        <taxon>Roseicella</taxon>
    </lineage>
</organism>
<evidence type="ECO:0000313" key="2">
    <source>
        <dbReference type="EMBL" id="RAI59891.1"/>
    </source>
</evidence>
<keyword evidence="1" id="KW-1133">Transmembrane helix</keyword>
<dbReference type="Proteomes" id="UP000249065">
    <property type="component" value="Unassembled WGS sequence"/>
</dbReference>
<feature type="transmembrane region" description="Helical" evidence="1">
    <location>
        <begin position="32"/>
        <end position="49"/>
    </location>
</feature>
<evidence type="ECO:0000256" key="1">
    <source>
        <dbReference type="SAM" id="Phobius"/>
    </source>
</evidence>
<keyword evidence="3" id="KW-1185">Reference proteome</keyword>
<dbReference type="AlphaFoldDB" id="A0A327M993"/>
<protein>
    <submittedName>
        <fullName evidence="2">Uncharacterized protein</fullName>
    </submittedName>
</protein>